<evidence type="ECO:0008006" key="3">
    <source>
        <dbReference type="Google" id="ProtNLM"/>
    </source>
</evidence>
<comment type="caution">
    <text evidence="1">The sequence shown here is derived from an EMBL/GenBank/DDBJ whole genome shotgun (WGS) entry which is preliminary data.</text>
</comment>
<dbReference type="RefSeq" id="WP_156712958.1">
    <property type="nucleotide sequence ID" value="NZ_WPHG01000003.1"/>
</dbReference>
<dbReference type="AlphaFoldDB" id="A0A844QIU0"/>
<gene>
    <name evidence="1" type="ORF">GN330_12005</name>
</gene>
<evidence type="ECO:0000313" key="2">
    <source>
        <dbReference type="Proteomes" id="UP000463224"/>
    </source>
</evidence>
<dbReference type="EMBL" id="WPHG01000003">
    <property type="protein sequence ID" value="MVA97968.1"/>
    <property type="molecule type" value="Genomic_DNA"/>
</dbReference>
<keyword evidence="2" id="KW-1185">Reference proteome</keyword>
<dbReference type="Proteomes" id="UP000463224">
    <property type="component" value="Unassembled WGS sequence"/>
</dbReference>
<protein>
    <recommendedName>
        <fullName evidence="3">Rap1a immunity protein domain-containing protein</fullName>
    </recommendedName>
</protein>
<evidence type="ECO:0000313" key="1">
    <source>
        <dbReference type="EMBL" id="MVA97968.1"/>
    </source>
</evidence>
<accession>A0A844QIU0</accession>
<name>A0A844QIU0_9HYPH</name>
<organism evidence="1 2">
    <name type="scientific">Nitratireductor arenosus</name>
    <dbReference type="NCBI Taxonomy" id="2682096"/>
    <lineage>
        <taxon>Bacteria</taxon>
        <taxon>Pseudomonadati</taxon>
        <taxon>Pseudomonadota</taxon>
        <taxon>Alphaproteobacteria</taxon>
        <taxon>Hyphomicrobiales</taxon>
        <taxon>Phyllobacteriaceae</taxon>
        <taxon>Nitratireductor</taxon>
    </lineage>
</organism>
<proteinExistence type="predicted"/>
<reference evidence="1 2" key="1">
    <citation type="submission" date="2019-12" db="EMBL/GenBank/DDBJ databases">
        <title>Nitratireductor arenosus sp. nov., Isolated from sea sand, Jeju island, South Korea.</title>
        <authorList>
            <person name="Kim W."/>
        </authorList>
    </citation>
    <scope>NUCLEOTIDE SEQUENCE [LARGE SCALE GENOMIC DNA]</scope>
    <source>
        <strain evidence="1 2">CAU 1489</strain>
    </source>
</reference>
<sequence length="90" mass="9956">MTAGVVMEKMKPKELYSYVYGIVEGMAYARFRKDTVAAGAKTETGMTCIYNWFFSGNGKSYADITAAFRKYPEHGPPVIVAALIKKKCGE</sequence>